<dbReference type="AlphaFoldDB" id="A0A9Q1EZN0"/>
<comment type="caution">
    <text evidence="1">The sequence shown here is derived from an EMBL/GenBank/DDBJ whole genome shotgun (WGS) entry which is preliminary data.</text>
</comment>
<keyword evidence="2" id="KW-1185">Reference proteome</keyword>
<organism evidence="1 2">
    <name type="scientific">Synaphobranchus kaupii</name>
    <name type="common">Kaup's arrowtooth eel</name>
    <dbReference type="NCBI Taxonomy" id="118154"/>
    <lineage>
        <taxon>Eukaryota</taxon>
        <taxon>Metazoa</taxon>
        <taxon>Chordata</taxon>
        <taxon>Craniata</taxon>
        <taxon>Vertebrata</taxon>
        <taxon>Euteleostomi</taxon>
        <taxon>Actinopterygii</taxon>
        <taxon>Neopterygii</taxon>
        <taxon>Teleostei</taxon>
        <taxon>Anguilliformes</taxon>
        <taxon>Synaphobranchidae</taxon>
        <taxon>Synaphobranchus</taxon>
    </lineage>
</organism>
<gene>
    <name evidence="1" type="ORF">SKAU_G00267760</name>
</gene>
<evidence type="ECO:0000313" key="2">
    <source>
        <dbReference type="Proteomes" id="UP001152622"/>
    </source>
</evidence>
<dbReference type="EMBL" id="JAINUF010000010">
    <property type="protein sequence ID" value="KAJ8348187.1"/>
    <property type="molecule type" value="Genomic_DNA"/>
</dbReference>
<protein>
    <submittedName>
        <fullName evidence="1">Uncharacterized protein</fullName>
    </submittedName>
</protein>
<sequence>MTQPYCGAAVTMVTLIRDRSVACHLQAVPQDASPRRCSRALSPGLAFAFRLLLALPQSCPVRARTTPILTAPLLSAASFPLAVPVPDDPRRSSPRHLTLIFLSALTCALFRYSSFTFALPAPRPAVFCSAPAVLYVIFPVL</sequence>
<accession>A0A9Q1EZN0</accession>
<reference evidence="1" key="1">
    <citation type="journal article" date="2023" name="Science">
        <title>Genome structures resolve the early diversification of teleost fishes.</title>
        <authorList>
            <person name="Parey E."/>
            <person name="Louis A."/>
            <person name="Montfort J."/>
            <person name="Bouchez O."/>
            <person name="Roques C."/>
            <person name="Iampietro C."/>
            <person name="Lluch J."/>
            <person name="Castinel A."/>
            <person name="Donnadieu C."/>
            <person name="Desvignes T."/>
            <person name="Floi Bucao C."/>
            <person name="Jouanno E."/>
            <person name="Wen M."/>
            <person name="Mejri S."/>
            <person name="Dirks R."/>
            <person name="Jansen H."/>
            <person name="Henkel C."/>
            <person name="Chen W.J."/>
            <person name="Zahm M."/>
            <person name="Cabau C."/>
            <person name="Klopp C."/>
            <person name="Thompson A.W."/>
            <person name="Robinson-Rechavi M."/>
            <person name="Braasch I."/>
            <person name="Lecointre G."/>
            <person name="Bobe J."/>
            <person name="Postlethwait J.H."/>
            <person name="Berthelot C."/>
            <person name="Roest Crollius H."/>
            <person name="Guiguen Y."/>
        </authorList>
    </citation>
    <scope>NUCLEOTIDE SEQUENCE</scope>
    <source>
        <strain evidence="1">WJC10195</strain>
    </source>
</reference>
<dbReference type="Proteomes" id="UP001152622">
    <property type="component" value="Chromosome 10"/>
</dbReference>
<evidence type="ECO:0000313" key="1">
    <source>
        <dbReference type="EMBL" id="KAJ8348187.1"/>
    </source>
</evidence>
<proteinExistence type="predicted"/>
<name>A0A9Q1EZN0_SYNKA</name>